<name>A0ABT8VJD2_9BACL</name>
<gene>
    <name evidence="9" type="ORF">Q3C12_29315</name>
</gene>
<feature type="transmembrane region" description="Helical" evidence="7">
    <location>
        <begin position="77"/>
        <end position="96"/>
    </location>
</feature>
<keyword evidence="2 7" id="KW-0813">Transport</keyword>
<protein>
    <submittedName>
        <fullName evidence="9">Carbohydrate ABC transporter permease</fullName>
    </submittedName>
</protein>
<dbReference type="Gene3D" id="1.10.3720.10">
    <property type="entry name" value="MetI-like"/>
    <property type="match status" value="1"/>
</dbReference>
<organism evidence="9 10">
    <name type="scientific">Paenibacillus ehimensis</name>
    <dbReference type="NCBI Taxonomy" id="79264"/>
    <lineage>
        <taxon>Bacteria</taxon>
        <taxon>Bacillati</taxon>
        <taxon>Bacillota</taxon>
        <taxon>Bacilli</taxon>
        <taxon>Bacillales</taxon>
        <taxon>Paenibacillaceae</taxon>
        <taxon>Paenibacillus</taxon>
    </lineage>
</organism>
<evidence type="ECO:0000256" key="5">
    <source>
        <dbReference type="ARBA" id="ARBA00022989"/>
    </source>
</evidence>
<dbReference type="InterPro" id="IPR035906">
    <property type="entry name" value="MetI-like_sf"/>
</dbReference>
<reference evidence="9" key="1">
    <citation type="submission" date="2023-07" db="EMBL/GenBank/DDBJ databases">
        <authorList>
            <person name="Aktuganov G."/>
            <person name="Boyko T."/>
            <person name="Delegan Y."/>
            <person name="Galimzianova N."/>
            <person name="Gilvanova E."/>
            <person name="Korobov V."/>
            <person name="Kuzmina L."/>
            <person name="Melentiev A."/>
            <person name="Milman P."/>
            <person name="Ryabova A."/>
            <person name="Stupak E."/>
            <person name="Yasakov T."/>
            <person name="Zharikova N."/>
            <person name="Zhurenko E."/>
        </authorList>
    </citation>
    <scope>NUCLEOTIDE SEQUENCE</scope>
    <source>
        <strain evidence="9">IB-739</strain>
    </source>
</reference>
<dbReference type="Pfam" id="PF00528">
    <property type="entry name" value="BPD_transp_1"/>
    <property type="match status" value="1"/>
</dbReference>
<evidence type="ECO:0000259" key="8">
    <source>
        <dbReference type="PROSITE" id="PS50928"/>
    </source>
</evidence>
<evidence type="ECO:0000256" key="7">
    <source>
        <dbReference type="RuleBase" id="RU363032"/>
    </source>
</evidence>
<evidence type="ECO:0000256" key="1">
    <source>
        <dbReference type="ARBA" id="ARBA00004651"/>
    </source>
</evidence>
<comment type="subcellular location">
    <subcellularLocation>
        <location evidence="1 7">Cell membrane</location>
        <topology evidence="1 7">Multi-pass membrane protein</topology>
    </subcellularLocation>
</comment>
<dbReference type="EMBL" id="JAUMKJ010000055">
    <property type="protein sequence ID" value="MDO3681101.1"/>
    <property type="molecule type" value="Genomic_DNA"/>
</dbReference>
<dbReference type="SUPFAM" id="SSF161098">
    <property type="entry name" value="MetI-like"/>
    <property type="match status" value="1"/>
</dbReference>
<dbReference type="RefSeq" id="WP_025848879.1">
    <property type="nucleotide sequence ID" value="NZ_JARLKN010000060.1"/>
</dbReference>
<comment type="caution">
    <text evidence="9">The sequence shown here is derived from an EMBL/GenBank/DDBJ whole genome shotgun (WGS) entry which is preliminary data.</text>
</comment>
<dbReference type="Proteomes" id="UP001168883">
    <property type="component" value="Unassembled WGS sequence"/>
</dbReference>
<feature type="domain" description="ABC transmembrane type-1" evidence="8">
    <location>
        <begin position="73"/>
        <end position="278"/>
    </location>
</feature>
<dbReference type="InterPro" id="IPR000515">
    <property type="entry name" value="MetI-like"/>
</dbReference>
<feature type="transmembrane region" description="Helical" evidence="7">
    <location>
        <begin position="259"/>
        <end position="278"/>
    </location>
</feature>
<evidence type="ECO:0000256" key="2">
    <source>
        <dbReference type="ARBA" id="ARBA00022448"/>
    </source>
</evidence>
<sequence>MKQSVSDRIFIVTVYAVLGLTALLVLYPLFFVLIASVSSPQLVLSGDIWLWPRDITWRGYEKLFANEEIMRGYGNTILYTAAGTAVNVAMTVAGAFPLSRRDFIGRQWIAGMMVFTMFFSGGLIPTYLLIKQLGLLNTFWVMIVPGAVSVWNIILMRTFFQNGLPFELQEAAAIDGCTNLRILWRIVLPLSAPILAVMVLFYSVGHWNAYFQALIYLSDRDKYPLQLILREILVQGETKDMVDVSEGSLSGSVLDVESIKYAAVIVANLPVLLLYPFLQKYFVKGVMVGAIKG</sequence>
<proteinExistence type="inferred from homology"/>
<dbReference type="PROSITE" id="PS50928">
    <property type="entry name" value="ABC_TM1"/>
    <property type="match status" value="1"/>
</dbReference>
<keyword evidence="4 7" id="KW-0812">Transmembrane</keyword>
<feature type="transmembrane region" description="Helical" evidence="7">
    <location>
        <begin position="182"/>
        <end position="204"/>
    </location>
</feature>
<evidence type="ECO:0000256" key="3">
    <source>
        <dbReference type="ARBA" id="ARBA00022475"/>
    </source>
</evidence>
<feature type="transmembrane region" description="Helical" evidence="7">
    <location>
        <begin position="136"/>
        <end position="155"/>
    </location>
</feature>
<dbReference type="PANTHER" id="PTHR43744">
    <property type="entry name" value="ABC TRANSPORTER PERMEASE PROTEIN MG189-RELATED-RELATED"/>
    <property type="match status" value="1"/>
</dbReference>
<accession>A0ABT8VJD2</accession>
<evidence type="ECO:0000256" key="6">
    <source>
        <dbReference type="ARBA" id="ARBA00023136"/>
    </source>
</evidence>
<dbReference type="CDD" id="cd06261">
    <property type="entry name" value="TM_PBP2"/>
    <property type="match status" value="1"/>
</dbReference>
<keyword evidence="6 7" id="KW-0472">Membrane</keyword>
<keyword evidence="5 7" id="KW-1133">Transmembrane helix</keyword>
<dbReference type="PANTHER" id="PTHR43744:SF9">
    <property type="entry name" value="POLYGALACTURONAN_RHAMNOGALACTURONAN TRANSPORT SYSTEM PERMEASE PROTEIN YTCP"/>
    <property type="match status" value="1"/>
</dbReference>
<comment type="similarity">
    <text evidence="7">Belongs to the binding-protein-dependent transport system permease family.</text>
</comment>
<feature type="transmembrane region" description="Helical" evidence="7">
    <location>
        <begin position="12"/>
        <end position="35"/>
    </location>
</feature>
<evidence type="ECO:0000313" key="10">
    <source>
        <dbReference type="Proteomes" id="UP001168883"/>
    </source>
</evidence>
<keyword evidence="3" id="KW-1003">Cell membrane</keyword>
<keyword evidence="10" id="KW-1185">Reference proteome</keyword>
<evidence type="ECO:0000256" key="4">
    <source>
        <dbReference type="ARBA" id="ARBA00022692"/>
    </source>
</evidence>
<evidence type="ECO:0000313" key="9">
    <source>
        <dbReference type="EMBL" id="MDO3681101.1"/>
    </source>
</evidence>
<feature type="transmembrane region" description="Helical" evidence="7">
    <location>
        <begin position="108"/>
        <end position="130"/>
    </location>
</feature>